<evidence type="ECO:0000259" key="1">
    <source>
        <dbReference type="Pfam" id="PF13476"/>
    </source>
</evidence>
<dbReference type="SUPFAM" id="SSF52540">
    <property type="entry name" value="P-loop containing nucleoside triphosphate hydrolases"/>
    <property type="match status" value="1"/>
</dbReference>
<comment type="caution">
    <text evidence="2">The sequence shown here is derived from an EMBL/GenBank/DDBJ whole genome shotgun (WGS) entry which is preliminary data.</text>
</comment>
<keyword evidence="3" id="KW-1185">Reference proteome</keyword>
<dbReference type="InterPro" id="IPR038729">
    <property type="entry name" value="Rad50/SbcC_AAA"/>
</dbReference>
<dbReference type="RefSeq" id="WP_045037696.1">
    <property type="nucleotide sequence ID" value="NZ_JZSR01000026.1"/>
</dbReference>
<dbReference type="InterPro" id="IPR027417">
    <property type="entry name" value="P-loop_NTPase"/>
</dbReference>
<sequence>MDNLIKNFKIIGLFECQDINLYFDGNEMILVGENGSGKSTVLSILAYTLKGEFRKLDKYNFNSVELEFISGEIISFTKFDLEQLPTDNDKSRDFDSLPRIRRRIASTITNKDD</sequence>
<reference evidence="2 3" key="1">
    <citation type="submission" date="2018-03" db="EMBL/GenBank/DDBJ databases">
        <title>Whole genome sequencing of Histamine producing bacteria.</title>
        <authorList>
            <person name="Butler K."/>
        </authorList>
    </citation>
    <scope>NUCLEOTIDE SEQUENCE [LARGE SCALE GENOMIC DNA]</scope>
    <source>
        <strain evidence="2 3">ATCC 51761</strain>
    </source>
</reference>
<dbReference type="Gene3D" id="3.40.50.300">
    <property type="entry name" value="P-loop containing nucleotide triphosphate hydrolases"/>
    <property type="match status" value="1"/>
</dbReference>
<feature type="domain" description="Rad50/SbcC-type AAA" evidence="1">
    <location>
        <begin position="5"/>
        <end position="83"/>
    </location>
</feature>
<protein>
    <recommendedName>
        <fullName evidence="1">Rad50/SbcC-type AAA domain-containing protein</fullName>
    </recommendedName>
</protein>
<evidence type="ECO:0000313" key="2">
    <source>
        <dbReference type="EMBL" id="PSW94307.1"/>
    </source>
</evidence>
<dbReference type="Proteomes" id="UP000241190">
    <property type="component" value="Unassembled WGS sequence"/>
</dbReference>
<accession>A0ABX5GQQ7</accession>
<dbReference type="EMBL" id="PYOP01000022">
    <property type="protein sequence ID" value="PSW94307.1"/>
    <property type="molecule type" value="Genomic_DNA"/>
</dbReference>
<gene>
    <name evidence="2" type="ORF">C9J52_13430</name>
</gene>
<proteinExistence type="predicted"/>
<dbReference type="CDD" id="cd00267">
    <property type="entry name" value="ABC_ATPase"/>
    <property type="match status" value="1"/>
</dbReference>
<evidence type="ECO:0000313" key="3">
    <source>
        <dbReference type="Proteomes" id="UP000241190"/>
    </source>
</evidence>
<organism evidence="2 3">
    <name type="scientific">Photobacterium iliopiscarium</name>
    <dbReference type="NCBI Taxonomy" id="56192"/>
    <lineage>
        <taxon>Bacteria</taxon>
        <taxon>Pseudomonadati</taxon>
        <taxon>Pseudomonadota</taxon>
        <taxon>Gammaproteobacteria</taxon>
        <taxon>Vibrionales</taxon>
        <taxon>Vibrionaceae</taxon>
        <taxon>Photobacterium</taxon>
    </lineage>
</organism>
<name>A0ABX5GQQ7_9GAMM</name>
<dbReference type="Pfam" id="PF13476">
    <property type="entry name" value="AAA_23"/>
    <property type="match status" value="1"/>
</dbReference>